<dbReference type="EMBL" id="BMDE01000018">
    <property type="protein sequence ID" value="GGH97257.1"/>
    <property type="molecule type" value="Genomic_DNA"/>
</dbReference>
<evidence type="ECO:0000313" key="1">
    <source>
        <dbReference type="EMBL" id="GGH97257.1"/>
    </source>
</evidence>
<sequence>MGSIGWVGSDLTEVVIRFLWVRLNNPKSTNASKAMKNTRYTLNTNFMFRHDLKNSANNAMGAGISRAIKNDMATPIRPTD</sequence>
<evidence type="ECO:0000313" key="2">
    <source>
        <dbReference type="Proteomes" id="UP000655550"/>
    </source>
</evidence>
<accession>A0ABQ2AX08</accession>
<dbReference type="Proteomes" id="UP000655550">
    <property type="component" value="Unassembled WGS sequence"/>
</dbReference>
<reference evidence="2" key="1">
    <citation type="journal article" date="2019" name="Int. J. Syst. Evol. Microbiol.">
        <title>The Global Catalogue of Microorganisms (GCM) 10K type strain sequencing project: providing services to taxonomists for standard genome sequencing and annotation.</title>
        <authorList>
            <consortium name="The Broad Institute Genomics Platform"/>
            <consortium name="The Broad Institute Genome Sequencing Center for Infectious Disease"/>
            <person name="Wu L."/>
            <person name="Ma J."/>
        </authorList>
    </citation>
    <scope>NUCLEOTIDE SEQUENCE [LARGE SCALE GENOMIC DNA]</scope>
    <source>
        <strain evidence="2">CCM 8778</strain>
    </source>
</reference>
<gene>
    <name evidence="1" type="ORF">GCM10007363_30750</name>
</gene>
<organism evidence="1 2">
    <name type="scientific">Pseudomonas fluvialis</name>
    <dbReference type="NCBI Taxonomy" id="1793966"/>
    <lineage>
        <taxon>Bacteria</taxon>
        <taxon>Pseudomonadati</taxon>
        <taxon>Pseudomonadota</taxon>
        <taxon>Gammaproteobacteria</taxon>
        <taxon>Pseudomonadales</taxon>
        <taxon>Pseudomonadaceae</taxon>
        <taxon>Pseudomonas</taxon>
    </lineage>
</organism>
<proteinExistence type="predicted"/>
<comment type="caution">
    <text evidence="1">The sequence shown here is derived from an EMBL/GenBank/DDBJ whole genome shotgun (WGS) entry which is preliminary data.</text>
</comment>
<protein>
    <submittedName>
        <fullName evidence="1">Uncharacterized protein</fullName>
    </submittedName>
</protein>
<keyword evidence="2" id="KW-1185">Reference proteome</keyword>
<name>A0ABQ2AX08_9PSED</name>